<sequence>MGAAARHALLVQDFAALQLEEIEKNIASRRNKIFLLMEEVRRLRIQLRLRGVAEEATPEEEYPSSIPFFPPINEKTIKMYTRFYAITVAGIITFGGLVAPILEVRLGIGGSSYFDFIRSLHLPTQLAQVDPIVASFCGGGVGVLTALLIVELNNSKMQEKRRCIYCEGSGYLTCGNCVGTGVSGGEGAMCANCAGTGKVMCTSCLCTGKKLATEHDPRVDPFTLGME</sequence>
<dbReference type="KEGG" id="cvr:CHLNCDRAFT_55274"/>
<dbReference type="PANTHER" id="PTHR15852">
    <property type="entry name" value="PLASTID TRANSCRIPTIONALLY ACTIVE PROTEIN"/>
    <property type="match status" value="1"/>
</dbReference>
<protein>
    <submittedName>
        <fullName evidence="2">Uncharacterized protein</fullName>
    </submittedName>
</protein>
<keyword evidence="3" id="KW-1185">Reference proteome</keyword>
<dbReference type="AlphaFoldDB" id="E1ZSI8"/>
<accession>E1ZSI8</accession>
<dbReference type="OMA" id="EYYATCF"/>
<dbReference type="FunCoup" id="E1ZSI8">
    <property type="interactions" value="344"/>
</dbReference>
<dbReference type="InParanoid" id="E1ZSI8"/>
<feature type="transmembrane region" description="Helical" evidence="1">
    <location>
        <begin position="83"/>
        <end position="102"/>
    </location>
</feature>
<dbReference type="OrthoDB" id="201720at2759"/>
<dbReference type="STRING" id="554065.E1ZSI8"/>
<dbReference type="PANTHER" id="PTHR15852:SF8">
    <property type="entry name" value="PROTEIN ORANGE-LIKE, CHLOROPLASTIC"/>
    <property type="match status" value="1"/>
</dbReference>
<reference evidence="2 3" key="1">
    <citation type="journal article" date="2010" name="Plant Cell">
        <title>The Chlorella variabilis NC64A genome reveals adaptation to photosymbiosis, coevolution with viruses, and cryptic sex.</title>
        <authorList>
            <person name="Blanc G."/>
            <person name="Duncan G."/>
            <person name="Agarkova I."/>
            <person name="Borodovsky M."/>
            <person name="Gurnon J."/>
            <person name="Kuo A."/>
            <person name="Lindquist E."/>
            <person name="Lucas S."/>
            <person name="Pangilinan J."/>
            <person name="Polle J."/>
            <person name="Salamov A."/>
            <person name="Terry A."/>
            <person name="Yamada T."/>
            <person name="Dunigan D.D."/>
            <person name="Grigoriev I.V."/>
            <person name="Claverie J.M."/>
            <person name="Van Etten J.L."/>
        </authorList>
    </citation>
    <scope>NUCLEOTIDE SEQUENCE [LARGE SCALE GENOMIC DNA]</scope>
    <source>
        <strain evidence="2 3">NC64A</strain>
    </source>
</reference>
<dbReference type="Proteomes" id="UP000008141">
    <property type="component" value="Unassembled WGS sequence"/>
</dbReference>
<organism evidence="3">
    <name type="scientific">Chlorella variabilis</name>
    <name type="common">Green alga</name>
    <dbReference type="NCBI Taxonomy" id="554065"/>
    <lineage>
        <taxon>Eukaryota</taxon>
        <taxon>Viridiplantae</taxon>
        <taxon>Chlorophyta</taxon>
        <taxon>core chlorophytes</taxon>
        <taxon>Trebouxiophyceae</taxon>
        <taxon>Chlorellales</taxon>
        <taxon>Chlorellaceae</taxon>
        <taxon>Chlorella clade</taxon>
        <taxon>Chlorella</taxon>
    </lineage>
</organism>
<dbReference type="eggNOG" id="ENOG502QVC3">
    <property type="taxonomic scope" value="Eukaryota"/>
</dbReference>
<evidence type="ECO:0000313" key="3">
    <source>
        <dbReference type="Proteomes" id="UP000008141"/>
    </source>
</evidence>
<dbReference type="EMBL" id="GL433866">
    <property type="protein sequence ID" value="EFN51315.1"/>
    <property type="molecule type" value="Genomic_DNA"/>
</dbReference>
<keyword evidence="1" id="KW-0812">Transmembrane</keyword>
<dbReference type="RefSeq" id="XP_005843417.1">
    <property type="nucleotide sequence ID" value="XM_005843355.1"/>
</dbReference>
<keyword evidence="1" id="KW-1133">Transmembrane helix</keyword>
<evidence type="ECO:0000256" key="1">
    <source>
        <dbReference type="SAM" id="Phobius"/>
    </source>
</evidence>
<dbReference type="GeneID" id="17350699"/>
<gene>
    <name evidence="2" type="ORF">CHLNCDRAFT_55274</name>
</gene>
<evidence type="ECO:0000313" key="2">
    <source>
        <dbReference type="EMBL" id="EFN51315.1"/>
    </source>
</evidence>
<proteinExistence type="predicted"/>
<name>E1ZSI8_CHLVA</name>
<keyword evidence="1" id="KW-0472">Membrane</keyword>
<feature type="transmembrane region" description="Helical" evidence="1">
    <location>
        <begin position="132"/>
        <end position="152"/>
    </location>
</feature>